<gene>
    <name evidence="2" type="ORF">GCM10017643_10280</name>
</gene>
<dbReference type="Proteomes" id="UP001143370">
    <property type="component" value="Unassembled WGS sequence"/>
</dbReference>
<evidence type="ECO:0000256" key="1">
    <source>
        <dbReference type="SAM" id="MobiDB-lite"/>
    </source>
</evidence>
<evidence type="ECO:0000313" key="3">
    <source>
        <dbReference type="Proteomes" id="UP001143370"/>
    </source>
</evidence>
<reference evidence="2" key="2">
    <citation type="submission" date="2023-01" db="EMBL/GenBank/DDBJ databases">
        <authorList>
            <person name="Sun Q."/>
            <person name="Evtushenko L."/>
        </authorList>
    </citation>
    <scope>NUCLEOTIDE SEQUENCE</scope>
    <source>
        <strain evidence="2">VKM B-2484</strain>
    </source>
</reference>
<organism evidence="2 3">
    <name type="scientific">Ancylobacter dichloromethanicus</name>
    <dbReference type="NCBI Taxonomy" id="518825"/>
    <lineage>
        <taxon>Bacteria</taxon>
        <taxon>Pseudomonadati</taxon>
        <taxon>Pseudomonadota</taxon>
        <taxon>Alphaproteobacteria</taxon>
        <taxon>Hyphomicrobiales</taxon>
        <taxon>Xanthobacteraceae</taxon>
        <taxon>Ancylobacter</taxon>
    </lineage>
</organism>
<evidence type="ECO:0000313" key="2">
    <source>
        <dbReference type="EMBL" id="GLK70913.1"/>
    </source>
</evidence>
<proteinExistence type="predicted"/>
<dbReference type="AlphaFoldDB" id="A0A9W6J7W0"/>
<comment type="caution">
    <text evidence="2">The sequence shown here is derived from an EMBL/GenBank/DDBJ whole genome shotgun (WGS) entry which is preliminary data.</text>
</comment>
<keyword evidence="3" id="KW-1185">Reference proteome</keyword>
<name>A0A9W6J7W0_9HYPH</name>
<dbReference type="RefSeq" id="WP_378235345.1">
    <property type="nucleotide sequence ID" value="NZ_JBHSUN010000002.1"/>
</dbReference>
<sequence length="57" mass="5969">MPPVMNRNEVQAPLASPQPKSPFAASSSPQRPADAREKKPVNAPVGSIAAIESQLGF</sequence>
<protein>
    <submittedName>
        <fullName evidence="2">Uncharacterized protein</fullName>
    </submittedName>
</protein>
<dbReference type="EMBL" id="BSFJ01000005">
    <property type="protein sequence ID" value="GLK70913.1"/>
    <property type="molecule type" value="Genomic_DNA"/>
</dbReference>
<reference evidence="2" key="1">
    <citation type="journal article" date="2014" name="Int. J. Syst. Evol. Microbiol.">
        <title>Complete genome sequence of Corynebacterium casei LMG S-19264T (=DSM 44701T), isolated from a smear-ripened cheese.</title>
        <authorList>
            <consortium name="US DOE Joint Genome Institute (JGI-PGF)"/>
            <person name="Walter F."/>
            <person name="Albersmeier A."/>
            <person name="Kalinowski J."/>
            <person name="Ruckert C."/>
        </authorList>
    </citation>
    <scope>NUCLEOTIDE SEQUENCE</scope>
    <source>
        <strain evidence="2">VKM B-2484</strain>
    </source>
</reference>
<accession>A0A9W6J7W0</accession>
<feature type="region of interest" description="Disordered" evidence="1">
    <location>
        <begin position="1"/>
        <end position="46"/>
    </location>
</feature>